<evidence type="ECO:0000313" key="2">
    <source>
        <dbReference type="EMBL" id="GEQ85614.1"/>
    </source>
</evidence>
<dbReference type="AlphaFoldDB" id="A0A5J4FWN6"/>
<dbReference type="InterPro" id="IPR054297">
    <property type="entry name" value="DUF7033"/>
</dbReference>
<dbReference type="Pfam" id="PF23019">
    <property type="entry name" value="DUF7033"/>
    <property type="match status" value="1"/>
</dbReference>
<evidence type="ECO:0000313" key="3">
    <source>
        <dbReference type="Proteomes" id="UP000326994"/>
    </source>
</evidence>
<feature type="domain" description="DUF7033" evidence="1">
    <location>
        <begin position="102"/>
        <end position="189"/>
    </location>
</feature>
<dbReference type="EMBL" id="BKCF01000001">
    <property type="protein sequence ID" value="GEQ85614.1"/>
    <property type="molecule type" value="Genomic_DNA"/>
</dbReference>
<accession>A0A5J4FWN6</accession>
<gene>
    <name evidence="2" type="ORF">ULMS_11220</name>
</gene>
<proteinExistence type="predicted"/>
<evidence type="ECO:0000259" key="1">
    <source>
        <dbReference type="Pfam" id="PF23019"/>
    </source>
</evidence>
<keyword evidence="3" id="KW-1185">Reference proteome</keyword>
<name>A0A5J4FWN6_9FLAO</name>
<organism evidence="2 3">
    <name type="scientific">Patiriisocius marinistellae</name>
    <dbReference type="NCBI Taxonomy" id="2494560"/>
    <lineage>
        <taxon>Bacteria</taxon>
        <taxon>Pseudomonadati</taxon>
        <taxon>Bacteroidota</taxon>
        <taxon>Flavobacteriia</taxon>
        <taxon>Flavobacteriales</taxon>
        <taxon>Flavobacteriaceae</taxon>
        <taxon>Patiriisocius</taxon>
    </lineage>
</organism>
<comment type="caution">
    <text evidence="2">The sequence shown here is derived from an EMBL/GenBank/DDBJ whole genome shotgun (WGS) entry which is preliminary data.</text>
</comment>
<dbReference type="Proteomes" id="UP000326994">
    <property type="component" value="Unassembled WGS sequence"/>
</dbReference>
<protein>
    <recommendedName>
        <fullName evidence="1">DUF7033 domain-containing protein</fullName>
    </recommendedName>
</protein>
<sequence>MFPENFTMLLIFTQKVTPRVTYAFKHLFTRILGIEVRFTTEIEVFISHTGAKISYGKQALGNELFFQSHGLLNQMGIESVDVTVKEWDDVPCFFSTSDKSAIPFDIFSASFYLLSRYEEYQPHVKDGLGRYPASESIGFKNQFLEIPVIDVWAYKLKAVLKESFDGLIFPKKKMKSAVIANAQAPFAYIQKGVYRSFIAYFNDLIGLRFNSILNRTRVIFGFQRDPHDTFKWLVNVTKNNSLKLFVFFLLGEANSFDESINTHRKRFKMLIKTVSDYHQVGLLVSEKALKNNEILKIEKLKLVSITNRKLLNSLNLNFVVNLPEIYRNLVELEVEKDFTMVYENVVGFRAGTCTPFLFYDLDYEIRTPLIIYPISCTSKGFNRLSPNGIIEKVTRIIDVVDSVNGTFSMIFSNQDFSIDPNNKVWRTLISETIPSYEK</sequence>
<reference evidence="2 3" key="1">
    <citation type="submission" date="2019-08" db="EMBL/GenBank/DDBJ databases">
        <title>Ulvibacter marinistellae sp. nov., isolated from a starfish, Patiria pectinifera.</title>
        <authorList>
            <person name="Kawano K."/>
            <person name="Ushijima N."/>
            <person name="Kihara M."/>
            <person name="Itoh H."/>
        </authorList>
    </citation>
    <scope>NUCLEOTIDE SEQUENCE [LARGE SCALE GENOMIC DNA]</scope>
    <source>
        <strain evidence="2 3">KK4</strain>
    </source>
</reference>